<evidence type="ECO:0000256" key="6">
    <source>
        <dbReference type="ARBA" id="ARBA00023157"/>
    </source>
</evidence>
<evidence type="ECO:0000256" key="9">
    <source>
        <dbReference type="SAM" id="Phobius"/>
    </source>
</evidence>
<name>A0A7S1TXY0_9STRA</name>
<accession>A0A7S1TXY0</accession>
<gene>
    <name evidence="11" type="ORF">PPAR1163_LOCUS9255</name>
</gene>
<feature type="transmembrane region" description="Helical" evidence="9">
    <location>
        <begin position="1372"/>
        <end position="1391"/>
    </location>
</feature>
<keyword evidence="6" id="KW-1015">Disulfide bond</keyword>
<dbReference type="InterPro" id="IPR051223">
    <property type="entry name" value="Polycystin"/>
</dbReference>
<dbReference type="Gene3D" id="3.30.300.320">
    <property type="match status" value="2"/>
</dbReference>
<dbReference type="PANTHER" id="PTHR10877">
    <property type="entry name" value="POLYCYSTIN FAMILY MEMBER"/>
    <property type="match status" value="1"/>
</dbReference>
<reference evidence="11" key="1">
    <citation type="submission" date="2021-01" db="EMBL/GenBank/DDBJ databases">
        <authorList>
            <person name="Corre E."/>
            <person name="Pelletier E."/>
            <person name="Niang G."/>
            <person name="Scheremetjew M."/>
            <person name="Finn R."/>
            <person name="Kale V."/>
            <person name="Holt S."/>
            <person name="Cochrane G."/>
            <person name="Meng A."/>
            <person name="Brown T."/>
            <person name="Cohen L."/>
        </authorList>
    </citation>
    <scope>NUCLEOTIDE SEQUENCE</scope>
    <source>
        <strain evidence="11">CCMP2877</strain>
    </source>
</reference>
<evidence type="ECO:0000256" key="4">
    <source>
        <dbReference type="ARBA" id="ARBA00022989"/>
    </source>
</evidence>
<keyword evidence="4 9" id="KW-1133">Transmembrane helix</keyword>
<evidence type="ECO:0000256" key="7">
    <source>
        <dbReference type="ARBA" id="ARBA00023180"/>
    </source>
</evidence>
<evidence type="ECO:0000256" key="5">
    <source>
        <dbReference type="ARBA" id="ARBA00023136"/>
    </source>
</evidence>
<feature type="compositionally biased region" description="Basic and acidic residues" evidence="8">
    <location>
        <begin position="1639"/>
        <end position="1649"/>
    </location>
</feature>
<feature type="domain" description="LNR" evidence="10">
    <location>
        <begin position="537"/>
        <end position="572"/>
    </location>
</feature>
<evidence type="ECO:0000256" key="3">
    <source>
        <dbReference type="ARBA" id="ARBA00022737"/>
    </source>
</evidence>
<feature type="domain" description="LNR" evidence="10">
    <location>
        <begin position="852"/>
        <end position="887"/>
    </location>
</feature>
<keyword evidence="3" id="KW-0677">Repeat</keyword>
<dbReference type="SMART" id="SM00004">
    <property type="entry name" value="NL"/>
    <property type="match status" value="4"/>
</dbReference>
<dbReference type="Pfam" id="PF08016">
    <property type="entry name" value="PKD_channel"/>
    <property type="match status" value="1"/>
</dbReference>
<feature type="transmembrane region" description="Helical" evidence="9">
    <location>
        <begin position="60"/>
        <end position="78"/>
    </location>
</feature>
<proteinExistence type="predicted"/>
<keyword evidence="2 9" id="KW-0812">Transmembrane</keyword>
<comment type="subcellular location">
    <subcellularLocation>
        <location evidence="1">Membrane</location>
        <topology evidence="1">Multi-pass membrane protein</topology>
    </subcellularLocation>
</comment>
<organism evidence="11">
    <name type="scientific">Phaeomonas parva</name>
    <dbReference type="NCBI Taxonomy" id="124430"/>
    <lineage>
        <taxon>Eukaryota</taxon>
        <taxon>Sar</taxon>
        <taxon>Stramenopiles</taxon>
        <taxon>Ochrophyta</taxon>
        <taxon>Pinguiophyceae</taxon>
        <taxon>Pinguiochrysidales</taxon>
        <taxon>Pinguiochrysidaceae</taxon>
        <taxon>Phaeomonas</taxon>
    </lineage>
</organism>
<dbReference type="GO" id="GO:0016020">
    <property type="term" value="C:membrane"/>
    <property type="evidence" value="ECO:0007669"/>
    <property type="project" value="UniProtKB-SubCell"/>
</dbReference>
<evidence type="ECO:0000256" key="8">
    <source>
        <dbReference type="SAM" id="MobiDB-lite"/>
    </source>
</evidence>
<sequence>MGGAAAVVRILLDKFRASPQQVIYPEGTGMGPENLAESVGTVWTDVHNVVQTYQMKRRGYRDLVVFLVMFLSFAATVYCQRGLATIVDAEGPLRSALNLPEESLVDKSGVYEWFNETLLSTWENPICGDKSCNAPYEYAAFWNFGCMADCGGVADQMSAIFEFTTEKTLWSANIKAAENDLWNLCFKPFSGYGDGITTMCLTNETGLSFGFDEFNTIVTSDGKELVWARHHVYLTDLEFELKTHAAVTVNVTAIGVDVDDPEDYEDGRDLPENSTQIFYADRCDGDSSRRLSGESYAEVAYDWTGEVVRRLDDSSSIIINTDLDRERVVSIDMYMIPFANAAVDKADEAAGARGLWAMAVQQALLRQSGFLDTEEATNALFANTTILITSARSEQYEQNPVVRFDFTLNLYDIQDYLDTKYSFASSYDLRNDTYVRHGIVNEFNSAANSTDFVETIAAYVQNYNGSNFDTDDKSDAATFFTGDFGSCVGGLFETYTADGYCDPEMNTDACGWDGGDCCEQTCVSGSPFTCGVNGYNCVNPTGDCDFATALGNGVCNLEANIDECSWDGGDCCASTCNHADCATATFTCTDPDAVDTLNCDYEGYKNDGYCDHPTSNTFACSWDGGDCCPSTCDPSAGACQNNDATTCYDESIAPYNGFVIHGGDASSPTDCAGFESPTMPGTTCEFIGSADECMIAAKANHFVDQNAYEVDYTINDGSQPEGCFSGDVGGTSGVYFNQANSGLGNVAGQDTMCYCPVATLTTRRRLGEDLIAMARPNEDHLHLAAQPQGGVSRRLQPADTFMNASKWTPLTYDNLTYELGDFVTEETSDLLPADWAAFFTDVIDNYDMHDCTTASGGNCTEGDLYVNNICDQACNIKECAYDFGNCKSSAMYVVGDDCADMDYFLPADGCYVYMAADNICDPVCLSDSCSMDAGACCTEVAASLSSPASYFFRAETPSVRYPFPDPATPLMRTVARNNVIIQGVLATATVKEAEECATATQDGNWAARLKGSGYWSDEVPETRFDELYGVECIGDETSTKPRGYDPIFVSGSYLYSKYNNDAFSVEEYYEESGTAIDVNSNLPFGFNYTEARSGSSTFSGYHAFFDINFYEDWAKDIELYLEEGDFISDNTVEVRFSYVTFNAQLKVFAENEAIFTFEESGEISTEGSAVDAFRIQIFDDNIDYLRYVFEIVQMICVSVQWLVEFWEMYQNGIGYIWTGEGVDFWNLVDLGNLGLFTYTIFYIQLEYYPKIEEFYPALRIPVYGRINRETLVGGNWLAHDKEHLLDVIEDLEKANYFSDFWRQYMFFSGVCFLLMILRLLKQLHFQPTLGVVTRTLKASGEALASWTVVFVMVWFAFAFMGFLMFGNWIKELSTFLFALDSTFNMLTFVWIPELQNEEKMPFLLSLWTYSYLIITFFVLMNVLLAILVESYLDVRKEAQRDQSPFEDVRQLVRNEWHDAKAAKTGGKVMTLRKLTKLTATYTQHQTKDDDDEVRLVGLGDGELFLSEAQLAIVLSLELDDIFQHSDRMTKRARDELALSAAKYIIAAFGEDSEVQGRKFKQDFAQALEIIPDGIKEDRFAKTPVVQRILDKATKARFVRRGRSGAELSYVTVLKPKPAGGGAVDVEVGPGSTATAMADGGERRGEEEKA</sequence>
<keyword evidence="5 9" id="KW-0472">Membrane</keyword>
<feature type="region of interest" description="Disordered" evidence="8">
    <location>
        <begin position="1620"/>
        <end position="1649"/>
    </location>
</feature>
<dbReference type="PANTHER" id="PTHR10877:SF183">
    <property type="entry name" value="AT14535P-RELATED"/>
    <property type="match status" value="1"/>
</dbReference>
<dbReference type="InterPro" id="IPR000800">
    <property type="entry name" value="Notch_dom"/>
</dbReference>
<evidence type="ECO:0000313" key="11">
    <source>
        <dbReference type="EMBL" id="CAD9250894.1"/>
    </source>
</evidence>
<feature type="domain" description="LNR" evidence="10">
    <location>
        <begin position="480"/>
        <end position="518"/>
    </location>
</feature>
<evidence type="ECO:0000256" key="2">
    <source>
        <dbReference type="ARBA" id="ARBA00022692"/>
    </source>
</evidence>
<dbReference type="Gene3D" id="1.10.287.70">
    <property type="match status" value="1"/>
</dbReference>
<evidence type="ECO:0000256" key="1">
    <source>
        <dbReference type="ARBA" id="ARBA00004141"/>
    </source>
</evidence>
<evidence type="ECO:0000259" key="10">
    <source>
        <dbReference type="SMART" id="SM00004"/>
    </source>
</evidence>
<protein>
    <recommendedName>
        <fullName evidence="10">LNR domain-containing protein</fullName>
    </recommendedName>
</protein>
<keyword evidence="7" id="KW-0325">Glycoprotein</keyword>
<feature type="transmembrane region" description="Helical" evidence="9">
    <location>
        <begin position="1343"/>
        <end position="1365"/>
    </location>
</feature>
<feature type="transmembrane region" description="Helical" evidence="9">
    <location>
        <begin position="1411"/>
        <end position="1432"/>
    </location>
</feature>
<dbReference type="EMBL" id="HBGJ01014480">
    <property type="protein sequence ID" value="CAD9250894.1"/>
    <property type="molecule type" value="Transcribed_RNA"/>
</dbReference>
<feature type="domain" description="LNR" evidence="10">
    <location>
        <begin position="588"/>
        <end position="628"/>
    </location>
</feature>
<dbReference type="InterPro" id="IPR013122">
    <property type="entry name" value="PKD1_2_channel"/>
</dbReference>